<evidence type="ECO:0000313" key="2">
    <source>
        <dbReference type="EMBL" id="HHM44070.1"/>
    </source>
</evidence>
<reference evidence="2" key="1">
    <citation type="journal article" date="2020" name="mSystems">
        <title>Genome- and Community-Level Interaction Insights into Carbon Utilization and Element Cycling Functions of Hydrothermarchaeota in Hydrothermal Sediment.</title>
        <authorList>
            <person name="Zhou Z."/>
            <person name="Liu Y."/>
            <person name="Xu W."/>
            <person name="Pan J."/>
            <person name="Luo Z.H."/>
            <person name="Li M."/>
        </authorList>
    </citation>
    <scope>NUCLEOTIDE SEQUENCE [LARGE SCALE GENOMIC DNA]</scope>
    <source>
        <strain evidence="2">SpSt-1074</strain>
    </source>
</reference>
<feature type="transmembrane region" description="Helical" evidence="1">
    <location>
        <begin position="29"/>
        <end position="49"/>
    </location>
</feature>
<keyword evidence="1" id="KW-1133">Transmembrane helix</keyword>
<gene>
    <name evidence="2" type="ORF">ENM31_02065</name>
</gene>
<accession>A0A7J3VSP6</accession>
<dbReference type="EMBL" id="DRXH01000069">
    <property type="protein sequence ID" value="HHM44070.1"/>
    <property type="molecule type" value="Genomic_DNA"/>
</dbReference>
<organism evidence="2">
    <name type="scientific">Caldiarchaeum subterraneum</name>
    <dbReference type="NCBI Taxonomy" id="311458"/>
    <lineage>
        <taxon>Archaea</taxon>
        <taxon>Nitrososphaerota</taxon>
        <taxon>Candidatus Caldarchaeales</taxon>
        <taxon>Candidatus Caldarchaeaceae</taxon>
        <taxon>Candidatus Caldarchaeum</taxon>
    </lineage>
</organism>
<feature type="transmembrane region" description="Helical" evidence="1">
    <location>
        <begin position="79"/>
        <end position="97"/>
    </location>
</feature>
<dbReference type="AlphaFoldDB" id="A0A7J3VSP6"/>
<comment type="caution">
    <text evidence="2">The sequence shown here is derived from an EMBL/GenBank/DDBJ whole genome shotgun (WGS) entry which is preliminary data.</text>
</comment>
<evidence type="ECO:0000256" key="1">
    <source>
        <dbReference type="SAM" id="Phobius"/>
    </source>
</evidence>
<sequence length="99" mass="10393">MDTLTILAILWFFLGFGAGYVAIKLWKVLIVVLVVALLAPIILGILGFAGAPPAESILAAFVNGLYLLAAVIGSNQFSVIGFLLGVLVGLVVSFTRGRF</sequence>
<protein>
    <submittedName>
        <fullName evidence="2">Uncharacterized protein</fullName>
    </submittedName>
</protein>
<keyword evidence="1" id="KW-0812">Transmembrane</keyword>
<proteinExistence type="predicted"/>
<name>A0A7J3VSP6_CALS0</name>
<keyword evidence="1" id="KW-0472">Membrane</keyword>